<feature type="compositionally biased region" description="Basic and acidic residues" evidence="1">
    <location>
        <begin position="1"/>
        <end position="12"/>
    </location>
</feature>
<dbReference type="AlphaFoldDB" id="A0A0M3HF99"/>
<dbReference type="WBParaSite" id="ALUE_0000019401-mRNA-1">
    <property type="protein sequence ID" value="ALUE_0000019401-mRNA-1"/>
    <property type="gene ID" value="ALUE_0000019401"/>
</dbReference>
<dbReference type="Proteomes" id="UP000036681">
    <property type="component" value="Unplaced"/>
</dbReference>
<organism evidence="2 3">
    <name type="scientific">Ascaris lumbricoides</name>
    <name type="common">Giant roundworm</name>
    <dbReference type="NCBI Taxonomy" id="6252"/>
    <lineage>
        <taxon>Eukaryota</taxon>
        <taxon>Metazoa</taxon>
        <taxon>Ecdysozoa</taxon>
        <taxon>Nematoda</taxon>
        <taxon>Chromadorea</taxon>
        <taxon>Rhabditida</taxon>
        <taxon>Spirurina</taxon>
        <taxon>Ascaridomorpha</taxon>
        <taxon>Ascaridoidea</taxon>
        <taxon>Ascarididae</taxon>
        <taxon>Ascaris</taxon>
    </lineage>
</organism>
<feature type="region of interest" description="Disordered" evidence="1">
    <location>
        <begin position="1"/>
        <end position="40"/>
    </location>
</feature>
<reference evidence="3" key="1">
    <citation type="submission" date="2017-02" db="UniProtKB">
        <authorList>
            <consortium name="WormBaseParasite"/>
        </authorList>
    </citation>
    <scope>IDENTIFICATION</scope>
</reference>
<sequence>MGHNHVDKQDGKMKRKSHKGDGSAAHKRGSHDSLGEPMTQPQQLDILGTQTAHPLQSVLDNAKIEQVRPVPQPRFAAGCPGATIMMAPILGGLPGPQMLMPASPEACGTRTAILQGGFDAGKATLPGSSAQLADDASNDRPLRALPTVPAGLSGLWAPPDCATAKPMPAAVPEQGAARTAMLQMPAYEIVSPKSLAKTALPQIPGPLVSDACQTALPDLPHRSDVEGGRSERNYRHNFEGRLFQHVNSTIIEYYKIYNCRVFDMLISIISG</sequence>
<protein>
    <submittedName>
        <fullName evidence="3">Translation initiation factor if-2</fullName>
    </submittedName>
</protein>
<name>A0A0M3HF99_ASCLU</name>
<evidence type="ECO:0000313" key="2">
    <source>
        <dbReference type="Proteomes" id="UP000036681"/>
    </source>
</evidence>
<keyword evidence="2" id="KW-1185">Reference proteome</keyword>
<evidence type="ECO:0000313" key="3">
    <source>
        <dbReference type="WBParaSite" id="ALUE_0000019401-mRNA-1"/>
    </source>
</evidence>
<proteinExistence type="predicted"/>
<evidence type="ECO:0000256" key="1">
    <source>
        <dbReference type="SAM" id="MobiDB-lite"/>
    </source>
</evidence>
<accession>A0A0M3HF99</accession>